<sequence length="248" mass="29709">MVRNKIVINSNFNIVGVVPNRKEILTKEWIDYRMELFMEYTLQSFKIQTNQDFIYLIKYEGCTEDIIKNALSRYDKLPNNIHFVKNNEFKHKAMENIDDYDYIYLTRIDCDDMCHKSYVQQLYDFIPKKDTKVLVNQNGYIYNSVENNLLKISYLYPPLYTLIYSKKEMKYRLNKNKYTIPAGHIPFFYLKHELLPNYNYIWHIHSKNTLNPYKRLSDGYGLDINLNNLITDSSQISKILENFIGPVI</sequence>
<dbReference type="Gene3D" id="3.90.550.10">
    <property type="entry name" value="Spore Coat Polysaccharide Biosynthesis Protein SpsA, Chain A"/>
    <property type="match status" value="1"/>
</dbReference>
<gene>
    <name evidence="1" type="ORF">CLMAG_07480</name>
</gene>
<dbReference type="PATRIC" id="fig|1121326.3.peg.705"/>
<dbReference type="AlphaFoldDB" id="A0A162UAB7"/>
<evidence type="ECO:0000313" key="1">
    <source>
        <dbReference type="EMBL" id="KZL93697.1"/>
    </source>
</evidence>
<dbReference type="SUPFAM" id="SSF53448">
    <property type="entry name" value="Nucleotide-diphospho-sugar transferases"/>
    <property type="match status" value="1"/>
</dbReference>
<organism evidence="1 2">
    <name type="scientific">Clostridium magnum DSM 2767</name>
    <dbReference type="NCBI Taxonomy" id="1121326"/>
    <lineage>
        <taxon>Bacteria</taxon>
        <taxon>Bacillati</taxon>
        <taxon>Bacillota</taxon>
        <taxon>Clostridia</taxon>
        <taxon>Eubacteriales</taxon>
        <taxon>Clostridiaceae</taxon>
        <taxon>Clostridium</taxon>
    </lineage>
</organism>
<protein>
    <recommendedName>
        <fullName evidence="3">Glycosyl transferase family 2</fullName>
    </recommendedName>
</protein>
<dbReference type="EMBL" id="LWAE01000001">
    <property type="protein sequence ID" value="KZL93697.1"/>
    <property type="molecule type" value="Genomic_DNA"/>
</dbReference>
<evidence type="ECO:0008006" key="3">
    <source>
        <dbReference type="Google" id="ProtNLM"/>
    </source>
</evidence>
<reference evidence="1 2" key="1">
    <citation type="submission" date="2016-04" db="EMBL/GenBank/DDBJ databases">
        <title>Genome sequence of Clostridium magnum DSM 2767.</title>
        <authorList>
            <person name="Poehlein A."/>
            <person name="Uhlig R."/>
            <person name="Fischer R."/>
            <person name="Bahl H."/>
            <person name="Daniel R."/>
        </authorList>
    </citation>
    <scope>NUCLEOTIDE SEQUENCE [LARGE SCALE GENOMIC DNA]</scope>
    <source>
        <strain evidence="1 2">DSM 2767</strain>
    </source>
</reference>
<dbReference type="STRING" id="1121326.CLMAG_07480"/>
<comment type="caution">
    <text evidence="1">The sequence shown here is derived from an EMBL/GenBank/DDBJ whole genome shotgun (WGS) entry which is preliminary data.</text>
</comment>
<evidence type="ECO:0000313" key="2">
    <source>
        <dbReference type="Proteomes" id="UP000076603"/>
    </source>
</evidence>
<dbReference type="OrthoDB" id="9771846at2"/>
<dbReference type="Proteomes" id="UP000076603">
    <property type="component" value="Unassembled WGS sequence"/>
</dbReference>
<proteinExistence type="predicted"/>
<dbReference type="InterPro" id="IPR029044">
    <property type="entry name" value="Nucleotide-diphossugar_trans"/>
</dbReference>
<accession>A0A162UAB7</accession>
<dbReference type="Pfam" id="PF11316">
    <property type="entry name" value="Rhamno_transf"/>
    <property type="match status" value="1"/>
</dbReference>
<dbReference type="RefSeq" id="WP_066618060.1">
    <property type="nucleotide sequence ID" value="NZ_FQXL01000012.1"/>
</dbReference>
<dbReference type="InterPro" id="IPR021466">
    <property type="entry name" value="Put_rhamnosyl_transferase"/>
</dbReference>
<name>A0A162UAB7_9CLOT</name>
<keyword evidence="2" id="KW-1185">Reference proteome</keyword>